<dbReference type="KEGG" id="hsal:JMJ58_02460"/>
<keyword evidence="3" id="KW-1185">Reference proteome</keyword>
<evidence type="ECO:0000313" key="2">
    <source>
        <dbReference type="EMBL" id="QRV15785.1"/>
    </source>
</evidence>
<sequence length="163" mass="18000">MCNDDSRSNESSDRRNGPTHDNQDAPFLEEALETIDYLTRTLLADDHKSPTRFRHCSRARRREIRRRLREIRAEASRIGLVAIGPEAAMPYRPEDDSSPGPSGVTTYSGPEPGVDDLTYHTPDFDTNPESNSPSTEESASDSSSADTDPNDTTTANDGGERDD</sequence>
<proteinExistence type="predicted"/>
<dbReference type="AlphaFoldDB" id="A0A8T8E1S2"/>
<feature type="compositionally biased region" description="Polar residues" evidence="1">
    <location>
        <begin position="99"/>
        <end position="108"/>
    </location>
</feature>
<name>A0A8T8E1S2_9EURY</name>
<dbReference type="GeneID" id="62873950"/>
<evidence type="ECO:0000313" key="3">
    <source>
        <dbReference type="Proteomes" id="UP000637819"/>
    </source>
</evidence>
<feature type="region of interest" description="Disordered" evidence="1">
    <location>
        <begin position="81"/>
        <end position="163"/>
    </location>
</feature>
<dbReference type="OrthoDB" id="170354at2157"/>
<dbReference type="RefSeq" id="WP_204748222.1">
    <property type="nucleotide sequence ID" value="NZ_CP069188.1"/>
</dbReference>
<feature type="region of interest" description="Disordered" evidence="1">
    <location>
        <begin position="1"/>
        <end position="27"/>
    </location>
</feature>
<dbReference type="Proteomes" id="UP000637819">
    <property type="component" value="Chromosome"/>
</dbReference>
<reference evidence="2 3" key="1">
    <citation type="submission" date="2021-01" db="EMBL/GenBank/DDBJ databases">
        <title>Genome Sequence and Methylation Pattern of Haloterrigena salifodinae BOL5-1, An Extremely Halophilic Archaeon from a Bolivian Salt Mine.</title>
        <authorList>
            <person name="DasSarma P."/>
            <person name="Anton B.P."/>
            <person name="DasSarma S.L."/>
            <person name="von Ehrenheim H.A.L."/>
            <person name="Martinez F.L."/>
            <person name="Guzman D."/>
            <person name="Roberts R.J."/>
            <person name="DasSarma S."/>
        </authorList>
    </citation>
    <scope>NUCLEOTIDE SEQUENCE [LARGE SCALE GENOMIC DNA]</scope>
    <source>
        <strain evidence="2 3">BOL5-1</strain>
    </source>
</reference>
<feature type="compositionally biased region" description="Basic and acidic residues" evidence="1">
    <location>
        <begin position="1"/>
        <end position="23"/>
    </location>
</feature>
<evidence type="ECO:0000256" key="1">
    <source>
        <dbReference type="SAM" id="MobiDB-lite"/>
    </source>
</evidence>
<protein>
    <submittedName>
        <fullName evidence="2">Uncharacterized protein</fullName>
    </submittedName>
</protein>
<accession>A0A8T8E1S2</accession>
<organism evidence="2 3">
    <name type="scientific">Haloterrigena salifodinae</name>
    <dbReference type="NCBI Taxonomy" id="2675099"/>
    <lineage>
        <taxon>Archaea</taxon>
        <taxon>Methanobacteriati</taxon>
        <taxon>Methanobacteriota</taxon>
        <taxon>Stenosarchaea group</taxon>
        <taxon>Halobacteria</taxon>
        <taxon>Halobacteriales</taxon>
        <taxon>Natrialbaceae</taxon>
        <taxon>Haloterrigena</taxon>
    </lineage>
</organism>
<gene>
    <name evidence="2" type="ORF">JMJ58_02460</name>
</gene>
<feature type="compositionally biased region" description="Low complexity" evidence="1">
    <location>
        <begin position="127"/>
        <end position="157"/>
    </location>
</feature>
<dbReference type="EMBL" id="CP069188">
    <property type="protein sequence ID" value="QRV15785.1"/>
    <property type="molecule type" value="Genomic_DNA"/>
</dbReference>